<evidence type="ECO:0000259" key="2">
    <source>
        <dbReference type="PROSITE" id="PS51782"/>
    </source>
</evidence>
<dbReference type="InterPro" id="IPR052196">
    <property type="entry name" value="Bact_Kbp"/>
</dbReference>
<dbReference type="CDD" id="cd00063">
    <property type="entry name" value="FN3"/>
    <property type="match status" value="1"/>
</dbReference>
<name>A0A382F1X9_9ZZZZ</name>
<feature type="non-terminal residue" evidence="3">
    <location>
        <position position="376"/>
    </location>
</feature>
<dbReference type="PANTHER" id="PTHR34700">
    <property type="entry name" value="POTASSIUM BINDING PROTEIN KBP"/>
    <property type="match status" value="1"/>
</dbReference>
<accession>A0A382F1X9</accession>
<dbReference type="SMART" id="SM00257">
    <property type="entry name" value="LysM"/>
    <property type="match status" value="2"/>
</dbReference>
<dbReference type="InterPro" id="IPR036779">
    <property type="entry name" value="LysM_dom_sf"/>
</dbReference>
<organism evidence="3">
    <name type="scientific">marine metagenome</name>
    <dbReference type="NCBI Taxonomy" id="408172"/>
    <lineage>
        <taxon>unclassified sequences</taxon>
        <taxon>metagenomes</taxon>
        <taxon>ecological metagenomes</taxon>
    </lineage>
</organism>
<feature type="domain" description="LysM" evidence="2">
    <location>
        <begin position="124"/>
        <end position="171"/>
    </location>
</feature>
<reference evidence="3" key="1">
    <citation type="submission" date="2018-05" db="EMBL/GenBank/DDBJ databases">
        <authorList>
            <person name="Lanie J.A."/>
            <person name="Ng W.-L."/>
            <person name="Kazmierczak K.M."/>
            <person name="Andrzejewski T.M."/>
            <person name="Davidsen T.M."/>
            <person name="Wayne K.J."/>
            <person name="Tettelin H."/>
            <person name="Glass J.I."/>
            <person name="Rusch D."/>
            <person name="Podicherti R."/>
            <person name="Tsui H.-C.T."/>
            <person name="Winkler M.E."/>
        </authorList>
    </citation>
    <scope>NUCLEOTIDE SEQUENCE</scope>
</reference>
<dbReference type="AlphaFoldDB" id="A0A382F1X9"/>
<gene>
    <name evidence="3" type="ORF">METZ01_LOCUS209496</name>
</gene>
<evidence type="ECO:0000313" key="3">
    <source>
        <dbReference type="EMBL" id="SVB56642.1"/>
    </source>
</evidence>
<dbReference type="Gene3D" id="2.60.40.10">
    <property type="entry name" value="Immunoglobulins"/>
    <property type="match status" value="1"/>
</dbReference>
<dbReference type="InterPro" id="IPR013783">
    <property type="entry name" value="Ig-like_fold"/>
</dbReference>
<feature type="region of interest" description="Disordered" evidence="1">
    <location>
        <begin position="252"/>
        <end position="272"/>
    </location>
</feature>
<dbReference type="PANTHER" id="PTHR34700:SF4">
    <property type="entry name" value="PHAGE-LIKE ELEMENT PBSX PROTEIN XKDP"/>
    <property type="match status" value="1"/>
</dbReference>
<dbReference type="InterPro" id="IPR018392">
    <property type="entry name" value="LysM"/>
</dbReference>
<dbReference type="Pfam" id="PF01476">
    <property type="entry name" value="LysM"/>
    <property type="match status" value="2"/>
</dbReference>
<protein>
    <recommendedName>
        <fullName evidence="2">LysM domain-containing protein</fullName>
    </recommendedName>
</protein>
<dbReference type="EMBL" id="UINC01047402">
    <property type="protein sequence ID" value="SVB56642.1"/>
    <property type="molecule type" value="Genomic_DNA"/>
</dbReference>
<dbReference type="Gene3D" id="3.10.350.10">
    <property type="entry name" value="LysM domain"/>
    <property type="match status" value="2"/>
</dbReference>
<dbReference type="PROSITE" id="PS51782">
    <property type="entry name" value="LYSM"/>
    <property type="match status" value="1"/>
</dbReference>
<proteinExistence type="predicted"/>
<evidence type="ECO:0000256" key="1">
    <source>
        <dbReference type="SAM" id="MobiDB-lite"/>
    </source>
</evidence>
<sequence>MKTSITSVILVALVSFVITPLIPAEITPKDSKELNKSTRVIMIKPGQTLADLALEYFGDRKKYKQFLKYNVITDINSVKPGDMIRVPVLPSAELRDQDFQSAASALGSESPPNITHRRVSGVTEIITVQAGQTLADLAQKHFGDRKNYKRFLEYNDIGDLNTIKAGDQLQVPILAKVVIPAKQPEPKEVDQSSSSAKVETKPVEKVTLPITVASSAQAGVDSSGNILQEIREIRQALRDLQSVSPATTTETLVETAEETSPPTDVKVFDVPNDAGKGLNTKGATSKFKGGNIVVTWTKSASGPVTGYHVFRKQLPDGEFEKVTKKPVKAGETKKNVLAILPSYDREFSPDGYTNIGFYADKAKTNVPYMYKVAAVG</sequence>
<dbReference type="InterPro" id="IPR003961">
    <property type="entry name" value="FN3_dom"/>
</dbReference>